<evidence type="ECO:0000313" key="3">
    <source>
        <dbReference type="Proteomes" id="UP000275078"/>
    </source>
</evidence>
<keyword evidence="1" id="KW-0732">Signal</keyword>
<feature type="signal peptide" evidence="1">
    <location>
        <begin position="1"/>
        <end position="18"/>
    </location>
</feature>
<proteinExistence type="predicted"/>
<organism evidence="2 3">
    <name type="scientific">Ascobolus immersus RN42</name>
    <dbReference type="NCBI Taxonomy" id="1160509"/>
    <lineage>
        <taxon>Eukaryota</taxon>
        <taxon>Fungi</taxon>
        <taxon>Dikarya</taxon>
        <taxon>Ascomycota</taxon>
        <taxon>Pezizomycotina</taxon>
        <taxon>Pezizomycetes</taxon>
        <taxon>Pezizales</taxon>
        <taxon>Ascobolaceae</taxon>
        <taxon>Ascobolus</taxon>
    </lineage>
</organism>
<keyword evidence="3" id="KW-1185">Reference proteome</keyword>
<dbReference type="AlphaFoldDB" id="A0A3N4II19"/>
<evidence type="ECO:0000256" key="1">
    <source>
        <dbReference type="SAM" id="SignalP"/>
    </source>
</evidence>
<name>A0A3N4II19_ASCIM</name>
<accession>A0A3N4II19</accession>
<reference evidence="2 3" key="1">
    <citation type="journal article" date="2018" name="Nat. Ecol. Evol.">
        <title>Pezizomycetes genomes reveal the molecular basis of ectomycorrhizal truffle lifestyle.</title>
        <authorList>
            <person name="Murat C."/>
            <person name="Payen T."/>
            <person name="Noel B."/>
            <person name="Kuo A."/>
            <person name="Morin E."/>
            <person name="Chen J."/>
            <person name="Kohler A."/>
            <person name="Krizsan K."/>
            <person name="Balestrini R."/>
            <person name="Da Silva C."/>
            <person name="Montanini B."/>
            <person name="Hainaut M."/>
            <person name="Levati E."/>
            <person name="Barry K.W."/>
            <person name="Belfiori B."/>
            <person name="Cichocki N."/>
            <person name="Clum A."/>
            <person name="Dockter R.B."/>
            <person name="Fauchery L."/>
            <person name="Guy J."/>
            <person name="Iotti M."/>
            <person name="Le Tacon F."/>
            <person name="Lindquist E.A."/>
            <person name="Lipzen A."/>
            <person name="Malagnac F."/>
            <person name="Mello A."/>
            <person name="Molinier V."/>
            <person name="Miyauchi S."/>
            <person name="Poulain J."/>
            <person name="Riccioni C."/>
            <person name="Rubini A."/>
            <person name="Sitrit Y."/>
            <person name="Splivallo R."/>
            <person name="Traeger S."/>
            <person name="Wang M."/>
            <person name="Zifcakova L."/>
            <person name="Wipf D."/>
            <person name="Zambonelli A."/>
            <person name="Paolocci F."/>
            <person name="Nowrousian M."/>
            <person name="Ottonello S."/>
            <person name="Baldrian P."/>
            <person name="Spatafora J.W."/>
            <person name="Henrissat B."/>
            <person name="Nagy L.G."/>
            <person name="Aury J.M."/>
            <person name="Wincker P."/>
            <person name="Grigoriev I.V."/>
            <person name="Bonfante P."/>
            <person name="Martin F.M."/>
        </authorList>
    </citation>
    <scope>NUCLEOTIDE SEQUENCE [LARGE SCALE GENOMIC DNA]</scope>
    <source>
        <strain evidence="2 3">RN42</strain>
    </source>
</reference>
<gene>
    <name evidence="2" type="ORF">BJ508DRAFT_36977</name>
</gene>
<feature type="chain" id="PRO_5018283475" evidence="1">
    <location>
        <begin position="19"/>
        <end position="206"/>
    </location>
</feature>
<dbReference type="EMBL" id="ML119659">
    <property type="protein sequence ID" value="RPA84348.1"/>
    <property type="molecule type" value="Genomic_DNA"/>
</dbReference>
<protein>
    <submittedName>
        <fullName evidence="2">Uncharacterized protein</fullName>
    </submittedName>
</protein>
<sequence length="206" mass="22533">MHFTTPLLALALTTPILAEFTKNPVLIPKDPRDYPPIVLRPGMSPLNITKGGYGPFKDLYPDCSFKSADTYFTAYGSRCESFFTNSEHGEAARACICMHIWGPLIDGQYAYQKELKPRVEADCKGKEGEEETEDLELQTWEFCNRQPAVESRFSDSCDGMVVLIGTDVSVTFVDPFKGKESLAGGVRAGEAMMGAAVAVGVLVGFL</sequence>
<evidence type="ECO:0000313" key="2">
    <source>
        <dbReference type="EMBL" id="RPA84348.1"/>
    </source>
</evidence>
<dbReference type="Proteomes" id="UP000275078">
    <property type="component" value="Unassembled WGS sequence"/>
</dbReference>